<feature type="region of interest" description="Disordered" evidence="1">
    <location>
        <begin position="93"/>
        <end position="147"/>
    </location>
</feature>
<gene>
    <name evidence="2" type="ORF">PMZ80_008224</name>
</gene>
<feature type="compositionally biased region" description="Basic residues" evidence="1">
    <location>
        <begin position="227"/>
        <end position="241"/>
    </location>
</feature>
<dbReference type="Proteomes" id="UP001334248">
    <property type="component" value="Unassembled WGS sequence"/>
</dbReference>
<name>A0ABR0RGS7_9EURO</name>
<evidence type="ECO:0000313" key="2">
    <source>
        <dbReference type="EMBL" id="KAK5939842.1"/>
    </source>
</evidence>
<dbReference type="RefSeq" id="XP_064727932.1">
    <property type="nucleotide sequence ID" value="XM_064876625.1"/>
</dbReference>
<dbReference type="EMBL" id="JAVHJV010000010">
    <property type="protein sequence ID" value="KAK5939842.1"/>
    <property type="molecule type" value="Genomic_DNA"/>
</dbReference>
<organism evidence="2 3">
    <name type="scientific">Knufia obscura</name>
    <dbReference type="NCBI Taxonomy" id="1635080"/>
    <lineage>
        <taxon>Eukaryota</taxon>
        <taxon>Fungi</taxon>
        <taxon>Dikarya</taxon>
        <taxon>Ascomycota</taxon>
        <taxon>Pezizomycotina</taxon>
        <taxon>Eurotiomycetes</taxon>
        <taxon>Chaetothyriomycetidae</taxon>
        <taxon>Chaetothyriales</taxon>
        <taxon>Trichomeriaceae</taxon>
        <taxon>Knufia</taxon>
    </lineage>
</organism>
<proteinExistence type="predicted"/>
<evidence type="ECO:0000313" key="3">
    <source>
        <dbReference type="Proteomes" id="UP001334248"/>
    </source>
</evidence>
<dbReference type="GeneID" id="90001673"/>
<accession>A0ABR0RGS7</accession>
<feature type="compositionally biased region" description="Polar residues" evidence="1">
    <location>
        <begin position="98"/>
        <end position="119"/>
    </location>
</feature>
<keyword evidence="3" id="KW-1185">Reference proteome</keyword>
<reference evidence="2 3" key="1">
    <citation type="journal article" date="2023" name="Res Sq">
        <title>Genomic and morphological characterization of Knufia obscura isolated from the Mars 2020 spacecraft assembly facility.</title>
        <authorList>
            <person name="Chander A.M."/>
            <person name="Teixeira M.M."/>
            <person name="Singh N.K."/>
            <person name="Williams M.P."/>
            <person name="Parker C.W."/>
            <person name="Leo P."/>
            <person name="Stajich J.E."/>
            <person name="Torok T."/>
            <person name="Tighe S."/>
            <person name="Mason C.E."/>
            <person name="Venkateswaran K."/>
        </authorList>
    </citation>
    <scope>NUCLEOTIDE SEQUENCE [LARGE SCALE GENOMIC DNA]</scope>
    <source>
        <strain evidence="2 3">CCFEE 5817</strain>
    </source>
</reference>
<protein>
    <submittedName>
        <fullName evidence="2">Uncharacterized protein</fullName>
    </submittedName>
</protein>
<sequence length="414" mass="46951">MSPVDPMSPISPMDISPITPTAMVRNEHYDLPGTPVISPSVHLPKIVTSFQNSSTTETLRRMSVQFQLLTPSPLSLRETPLTAVERRCSAPWHKRSGAVSTNYAASQRDTPASPMSSLYSADPRTPRGDDLPPISPSVRRQPPSLRRQNANEGLESMHSPIIEQIVRLPLRLNSRRPSVAALQTSSETQAHPVEQLTTEFQSTTYRRILPKPSAVLTSNASPTTARVKPRSPIRKRRAHRRHLSTSLPTKVVVRRPQTPQQKHLQASVAHLGSQLVPLISVKTGQAHPEFPQSLLQYHLLTHDQLDDLARWYHQTVDAGEERWMYPCPIAFGKVWCGSSRTTTVAADNETRRHVVDLDTKRRRWGRFIGLRGCESPVEEQAESITERMEREWRAALKRAEEEYRIREKLWGRRF</sequence>
<feature type="region of interest" description="Disordered" evidence="1">
    <location>
        <begin position="216"/>
        <end position="241"/>
    </location>
</feature>
<comment type="caution">
    <text evidence="2">The sequence shown here is derived from an EMBL/GenBank/DDBJ whole genome shotgun (WGS) entry which is preliminary data.</text>
</comment>
<evidence type="ECO:0000256" key="1">
    <source>
        <dbReference type="SAM" id="MobiDB-lite"/>
    </source>
</evidence>